<comment type="caution">
    <text evidence="1">The sequence shown here is derived from an EMBL/GenBank/DDBJ whole genome shotgun (WGS) entry which is preliminary data.</text>
</comment>
<dbReference type="EMBL" id="JAPQKL010000008">
    <property type="protein sequence ID" value="KAJ5120822.1"/>
    <property type="molecule type" value="Genomic_DNA"/>
</dbReference>
<dbReference type="OrthoDB" id="4187177at2759"/>
<gene>
    <name evidence="1" type="ORF">N7515_010210</name>
</gene>
<proteinExistence type="predicted"/>
<sequence>MSTPPDSPTKGLASSQATVKHLKHLFDVLSKVLPDLTNRGPTNTHVFQEHHQPGPGMVQLKQLLVKLIDDGYSSFGHFVATKPAQFYLADNQLGEDAQAKNAR</sequence>
<dbReference type="Proteomes" id="UP001149079">
    <property type="component" value="Unassembled WGS sequence"/>
</dbReference>
<keyword evidence="2" id="KW-1185">Reference proteome</keyword>
<reference evidence="1" key="1">
    <citation type="submission" date="2022-11" db="EMBL/GenBank/DDBJ databases">
        <authorList>
            <person name="Petersen C."/>
        </authorList>
    </citation>
    <scope>NUCLEOTIDE SEQUENCE</scope>
    <source>
        <strain evidence="1">IBT 22155</strain>
    </source>
</reference>
<dbReference type="GeneID" id="81410124"/>
<evidence type="ECO:0000313" key="2">
    <source>
        <dbReference type="Proteomes" id="UP001149079"/>
    </source>
</evidence>
<evidence type="ECO:0000313" key="1">
    <source>
        <dbReference type="EMBL" id="KAJ5120822.1"/>
    </source>
</evidence>
<name>A0A9W9GJE9_9EURO</name>
<organism evidence="1 2">
    <name type="scientific">Penicillium bovifimosum</name>
    <dbReference type="NCBI Taxonomy" id="126998"/>
    <lineage>
        <taxon>Eukaryota</taxon>
        <taxon>Fungi</taxon>
        <taxon>Dikarya</taxon>
        <taxon>Ascomycota</taxon>
        <taxon>Pezizomycotina</taxon>
        <taxon>Eurotiomycetes</taxon>
        <taxon>Eurotiomycetidae</taxon>
        <taxon>Eurotiales</taxon>
        <taxon>Aspergillaceae</taxon>
        <taxon>Penicillium</taxon>
    </lineage>
</organism>
<dbReference type="AlphaFoldDB" id="A0A9W9GJE9"/>
<protein>
    <submittedName>
        <fullName evidence="1">Uncharacterized protein</fullName>
    </submittedName>
</protein>
<accession>A0A9W9GJE9</accession>
<dbReference type="RefSeq" id="XP_056517326.1">
    <property type="nucleotide sequence ID" value="XM_056670953.1"/>
</dbReference>
<reference evidence="1" key="2">
    <citation type="journal article" date="2023" name="IMA Fungus">
        <title>Comparative genomic study of the Penicillium genus elucidates a diverse pangenome and 15 lateral gene transfer events.</title>
        <authorList>
            <person name="Petersen C."/>
            <person name="Sorensen T."/>
            <person name="Nielsen M.R."/>
            <person name="Sondergaard T.E."/>
            <person name="Sorensen J.L."/>
            <person name="Fitzpatrick D.A."/>
            <person name="Frisvad J.C."/>
            <person name="Nielsen K.L."/>
        </authorList>
    </citation>
    <scope>NUCLEOTIDE SEQUENCE</scope>
    <source>
        <strain evidence="1">IBT 22155</strain>
    </source>
</reference>